<reference evidence="1 2" key="1">
    <citation type="submission" date="2021-10" db="EMBL/GenBank/DDBJ databases">
        <title>Whole-genome sequencing analysis of Laribacter hongkongensis: virulence gene profiles, carbohydrate-active enzyme prediction, and antimicrobial resistance characterization.</title>
        <authorList>
            <person name="Yuan P."/>
            <person name="Zhan Y."/>
            <person name="Chen D."/>
        </authorList>
    </citation>
    <scope>NUCLEOTIDE SEQUENCE [LARGE SCALE GENOMIC DNA]</scope>
    <source>
        <strain evidence="1 2">W67</strain>
    </source>
</reference>
<accession>A0ABD4SVT1</accession>
<dbReference type="EMBL" id="JAJAXM010000055">
    <property type="protein sequence ID" value="MCG9027371.1"/>
    <property type="molecule type" value="Genomic_DNA"/>
</dbReference>
<comment type="caution">
    <text evidence="1">The sequence shown here is derived from an EMBL/GenBank/DDBJ whole genome shotgun (WGS) entry which is preliminary data.</text>
</comment>
<sequence>MNAKHSIAALIALHMGADFPNSRRPATAAEHIHIAKAASDAALRLSEGTQALGRLLTEAACQQLDHGEFERAGLLLEEVSGIVSSLSSLASDSASSAAAMQGGCAMIEQTVYCPLERRLLLTLSPLQASLCETDGRMAAYGLLVRLAEHLNRAAYPSEDQRRAAALHVLEAFCEVFADALADAHDRGRSGEEKILDVFTAIIRRHGEMLDGLARELA</sequence>
<evidence type="ECO:0000313" key="2">
    <source>
        <dbReference type="Proteomes" id="UP001200247"/>
    </source>
</evidence>
<dbReference type="RefSeq" id="WP_239894655.1">
    <property type="nucleotide sequence ID" value="NZ_JAJAXM010000055.1"/>
</dbReference>
<proteinExistence type="predicted"/>
<gene>
    <name evidence="1" type="ORF">LH440_16010</name>
</gene>
<evidence type="ECO:0000313" key="1">
    <source>
        <dbReference type="EMBL" id="MCG9027371.1"/>
    </source>
</evidence>
<dbReference type="AlphaFoldDB" id="A0ABD4SVT1"/>
<evidence type="ECO:0008006" key="3">
    <source>
        <dbReference type="Google" id="ProtNLM"/>
    </source>
</evidence>
<name>A0ABD4SVT1_9NEIS</name>
<dbReference type="Proteomes" id="UP001200247">
    <property type="component" value="Unassembled WGS sequence"/>
</dbReference>
<protein>
    <recommendedName>
        <fullName evidence="3">DUF5610 domain-containing protein</fullName>
    </recommendedName>
</protein>
<organism evidence="1 2">
    <name type="scientific">Laribacter hongkongensis</name>
    <dbReference type="NCBI Taxonomy" id="168471"/>
    <lineage>
        <taxon>Bacteria</taxon>
        <taxon>Pseudomonadati</taxon>
        <taxon>Pseudomonadota</taxon>
        <taxon>Betaproteobacteria</taxon>
        <taxon>Neisseriales</taxon>
        <taxon>Aquaspirillaceae</taxon>
        <taxon>Laribacter</taxon>
    </lineage>
</organism>